<dbReference type="Gene3D" id="1.10.10.60">
    <property type="entry name" value="Homeodomain-like"/>
    <property type="match status" value="1"/>
</dbReference>
<dbReference type="Pfam" id="PF00249">
    <property type="entry name" value="Myb_DNA-binding"/>
    <property type="match status" value="1"/>
</dbReference>
<dbReference type="EMBL" id="JBHFEH010000028">
    <property type="protein sequence ID" value="KAL2052328.1"/>
    <property type="molecule type" value="Genomic_DNA"/>
</dbReference>
<protein>
    <submittedName>
        <fullName evidence="3">Uncharacterized protein</fullName>
    </submittedName>
</protein>
<reference evidence="3 4" key="1">
    <citation type="submission" date="2024-09" db="EMBL/GenBank/DDBJ databases">
        <title>Rethinking Asexuality: The Enigmatic Case of Functional Sexual Genes in Lepraria (Stereocaulaceae).</title>
        <authorList>
            <person name="Doellman M."/>
            <person name="Sun Y."/>
            <person name="Barcenas-Pena A."/>
            <person name="Lumbsch H.T."/>
            <person name="Grewe F."/>
        </authorList>
    </citation>
    <scope>NUCLEOTIDE SEQUENCE [LARGE SCALE GENOMIC DNA]</scope>
    <source>
        <strain evidence="3 4">Grewe 0041</strain>
    </source>
</reference>
<dbReference type="SMART" id="SM00717">
    <property type="entry name" value="SANT"/>
    <property type="match status" value="1"/>
</dbReference>
<keyword evidence="4" id="KW-1185">Reference proteome</keyword>
<feature type="domain" description="HTH myb-type" evidence="2">
    <location>
        <begin position="1"/>
        <end position="61"/>
    </location>
</feature>
<dbReference type="PROSITE" id="PS50090">
    <property type="entry name" value="MYB_LIKE"/>
    <property type="match status" value="1"/>
</dbReference>
<name>A0ABR4B909_9LECA</name>
<sequence length="68" mass="8046">MSKVRRRWSREEDALLREETDLQLAANNGDIKDWNEIAKKIPGRSNKDCRKRFMNEVQGGLKKVKPYQ</sequence>
<evidence type="ECO:0000259" key="1">
    <source>
        <dbReference type="PROSITE" id="PS50090"/>
    </source>
</evidence>
<dbReference type="InterPro" id="IPR001005">
    <property type="entry name" value="SANT/Myb"/>
</dbReference>
<gene>
    <name evidence="3" type="ORF">ABVK25_007487</name>
</gene>
<evidence type="ECO:0000313" key="3">
    <source>
        <dbReference type="EMBL" id="KAL2052328.1"/>
    </source>
</evidence>
<proteinExistence type="predicted"/>
<comment type="caution">
    <text evidence="3">The sequence shown here is derived from an EMBL/GenBank/DDBJ whole genome shotgun (WGS) entry which is preliminary data.</text>
</comment>
<organism evidence="3 4">
    <name type="scientific">Lepraria finkii</name>
    <dbReference type="NCBI Taxonomy" id="1340010"/>
    <lineage>
        <taxon>Eukaryota</taxon>
        <taxon>Fungi</taxon>
        <taxon>Dikarya</taxon>
        <taxon>Ascomycota</taxon>
        <taxon>Pezizomycotina</taxon>
        <taxon>Lecanoromycetes</taxon>
        <taxon>OSLEUM clade</taxon>
        <taxon>Lecanoromycetidae</taxon>
        <taxon>Lecanorales</taxon>
        <taxon>Lecanorineae</taxon>
        <taxon>Stereocaulaceae</taxon>
        <taxon>Lepraria</taxon>
    </lineage>
</organism>
<dbReference type="CDD" id="cd00167">
    <property type="entry name" value="SANT"/>
    <property type="match status" value="1"/>
</dbReference>
<dbReference type="SUPFAM" id="SSF46689">
    <property type="entry name" value="Homeodomain-like"/>
    <property type="match status" value="1"/>
</dbReference>
<feature type="domain" description="Myb-like" evidence="1">
    <location>
        <begin position="1"/>
        <end position="57"/>
    </location>
</feature>
<dbReference type="InterPro" id="IPR017930">
    <property type="entry name" value="Myb_dom"/>
</dbReference>
<evidence type="ECO:0000313" key="4">
    <source>
        <dbReference type="Proteomes" id="UP001590951"/>
    </source>
</evidence>
<evidence type="ECO:0000259" key="2">
    <source>
        <dbReference type="PROSITE" id="PS51294"/>
    </source>
</evidence>
<dbReference type="PROSITE" id="PS51294">
    <property type="entry name" value="HTH_MYB"/>
    <property type="match status" value="1"/>
</dbReference>
<dbReference type="Proteomes" id="UP001590951">
    <property type="component" value="Unassembled WGS sequence"/>
</dbReference>
<accession>A0ABR4B909</accession>
<dbReference type="InterPro" id="IPR009057">
    <property type="entry name" value="Homeodomain-like_sf"/>
</dbReference>